<evidence type="ECO:0000313" key="7">
    <source>
        <dbReference type="EMBL" id="AET40074.1"/>
    </source>
</evidence>
<dbReference type="STRING" id="931890.I6NDD2"/>
<dbReference type="NCBIfam" id="TIGR02180">
    <property type="entry name" value="GRX_euk"/>
    <property type="match status" value="1"/>
</dbReference>
<dbReference type="GO" id="GO:0051537">
    <property type="term" value="F:2 iron, 2 sulfur cluster binding"/>
    <property type="evidence" value="ECO:0007669"/>
    <property type="project" value="UniProtKB-KW"/>
</dbReference>
<keyword evidence="2" id="KW-0408">Iron</keyword>
<dbReference type="GO" id="GO:0005801">
    <property type="term" value="C:cis-Golgi network"/>
    <property type="evidence" value="ECO:0007669"/>
    <property type="project" value="UniProtKB-ARBA"/>
</dbReference>
<keyword evidence="2" id="KW-0479">Metal-binding</keyword>
<dbReference type="CDD" id="cd03419">
    <property type="entry name" value="GRX_GRXh_1_2_like"/>
    <property type="match status" value="1"/>
</dbReference>
<dbReference type="Pfam" id="PF00462">
    <property type="entry name" value="Glutaredoxin"/>
    <property type="match status" value="1"/>
</dbReference>
<dbReference type="EMBL" id="CP002501">
    <property type="protein sequence ID" value="AET40074.1"/>
    <property type="molecule type" value="Genomic_DNA"/>
</dbReference>
<reference evidence="7 8" key="1">
    <citation type="journal article" date="2011" name="G3 (Bethesda)">
        <title>Genome evolution in the Eremothecium clade of the Saccharomyces complex revealed by comparative genomics.</title>
        <authorList>
            <person name="Wendland J."/>
            <person name="Walther A."/>
        </authorList>
    </citation>
    <scope>NUCLEOTIDE SEQUENCE [LARGE SCALE GENOMIC DNA]</scope>
    <source>
        <strain evidence="8">CBS 270.75 / DBVPG 7215 / KCTC 17166 / NRRL Y-17582</strain>
    </source>
</reference>
<evidence type="ECO:0000256" key="5">
    <source>
        <dbReference type="SAM" id="Phobius"/>
    </source>
</evidence>
<dbReference type="OMA" id="CCLIRTV"/>
<evidence type="ECO:0000313" key="8">
    <source>
        <dbReference type="Proteomes" id="UP000006790"/>
    </source>
</evidence>
<dbReference type="FunCoup" id="I6NDD2">
    <property type="interactions" value="39"/>
</dbReference>
<dbReference type="InterPro" id="IPR002109">
    <property type="entry name" value="Glutaredoxin"/>
</dbReference>
<dbReference type="HOGENOM" id="CLU_026126_0_1_1"/>
<dbReference type="OrthoDB" id="423313at2759"/>
<evidence type="ECO:0000256" key="3">
    <source>
        <dbReference type="ARBA" id="ARBA00023014"/>
    </source>
</evidence>
<dbReference type="RefSeq" id="XP_003646891.1">
    <property type="nucleotide sequence ID" value="XM_003646843.1"/>
</dbReference>
<gene>
    <name evidence="7" type="ordered locus">Ecym_5313</name>
</gene>
<dbReference type="KEGG" id="erc:Ecym_5313"/>
<dbReference type="AlphaFoldDB" id="I6NDD2"/>
<organism evidence="7 8">
    <name type="scientific">Eremothecium cymbalariae (strain CBS 270.75 / DBVPG 7215 / KCTC 17166 / NRRL Y-17582)</name>
    <name type="common">Yeast</name>
    <dbReference type="NCBI Taxonomy" id="931890"/>
    <lineage>
        <taxon>Eukaryota</taxon>
        <taxon>Fungi</taxon>
        <taxon>Dikarya</taxon>
        <taxon>Ascomycota</taxon>
        <taxon>Saccharomycotina</taxon>
        <taxon>Saccharomycetes</taxon>
        <taxon>Saccharomycetales</taxon>
        <taxon>Saccharomycetaceae</taxon>
        <taxon>Eremothecium</taxon>
    </lineage>
</organism>
<feature type="transmembrane region" description="Helical" evidence="5">
    <location>
        <begin position="33"/>
        <end position="51"/>
    </location>
</feature>
<feature type="compositionally biased region" description="Polar residues" evidence="4">
    <location>
        <begin position="85"/>
        <end position="96"/>
    </location>
</feature>
<dbReference type="eggNOG" id="KOG1752">
    <property type="taxonomic scope" value="Eukaryota"/>
</dbReference>
<evidence type="ECO:0000256" key="4">
    <source>
        <dbReference type="SAM" id="MobiDB-lite"/>
    </source>
</evidence>
<dbReference type="PROSITE" id="PS51354">
    <property type="entry name" value="GLUTAREDOXIN_2"/>
    <property type="match status" value="1"/>
</dbReference>
<keyword evidence="8" id="KW-1185">Reference proteome</keyword>
<dbReference type="PRINTS" id="PR00160">
    <property type="entry name" value="GLUTAREDOXIN"/>
</dbReference>
<dbReference type="GO" id="GO:0000324">
    <property type="term" value="C:fungal-type vacuole"/>
    <property type="evidence" value="ECO:0007669"/>
    <property type="project" value="TreeGrafter"/>
</dbReference>
<dbReference type="Gene3D" id="3.40.30.10">
    <property type="entry name" value="Glutaredoxin"/>
    <property type="match status" value="1"/>
</dbReference>
<keyword evidence="5" id="KW-1133">Transmembrane helix</keyword>
<keyword evidence="5" id="KW-0472">Membrane</keyword>
<evidence type="ECO:0000259" key="6">
    <source>
        <dbReference type="Pfam" id="PF00462"/>
    </source>
</evidence>
<keyword evidence="2" id="KW-0001">2Fe-2S</keyword>
<evidence type="ECO:0000256" key="2">
    <source>
        <dbReference type="ARBA" id="ARBA00022714"/>
    </source>
</evidence>
<dbReference type="GO" id="GO:0004362">
    <property type="term" value="F:glutathione-disulfide reductase (NADPH) activity"/>
    <property type="evidence" value="ECO:0007669"/>
    <property type="project" value="UniProtKB-ARBA"/>
</dbReference>
<dbReference type="InterPro" id="IPR036249">
    <property type="entry name" value="Thioredoxin-like_sf"/>
</dbReference>
<comment type="similarity">
    <text evidence="1">Belongs to the glutaredoxin family. Monothiol subfamily.</text>
</comment>
<proteinExistence type="inferred from homology"/>
<dbReference type="Proteomes" id="UP000006790">
    <property type="component" value="Chromosome 5"/>
</dbReference>
<dbReference type="InterPro" id="IPR014025">
    <property type="entry name" value="Glutaredoxin_subgr"/>
</dbReference>
<dbReference type="GO" id="GO:0005796">
    <property type="term" value="C:Golgi lumen"/>
    <property type="evidence" value="ECO:0007669"/>
    <property type="project" value="TreeGrafter"/>
</dbReference>
<name>I6NDD2_ERECY</name>
<dbReference type="PANTHER" id="PTHR45694">
    <property type="entry name" value="GLUTAREDOXIN 2"/>
    <property type="match status" value="1"/>
</dbReference>
<dbReference type="GeneID" id="11468392"/>
<dbReference type="PANTHER" id="PTHR45694:SF5">
    <property type="entry name" value="GLUTAREDOXIN 2"/>
    <property type="match status" value="1"/>
</dbReference>
<feature type="domain" description="Glutaredoxin" evidence="6">
    <location>
        <begin position="147"/>
        <end position="210"/>
    </location>
</feature>
<dbReference type="InParanoid" id="I6NDD2"/>
<keyword evidence="5" id="KW-0812">Transmembrane</keyword>
<evidence type="ECO:0000256" key="1">
    <source>
        <dbReference type="ARBA" id="ARBA00009630"/>
    </source>
</evidence>
<protein>
    <recommendedName>
        <fullName evidence="6">Glutaredoxin domain-containing protein</fullName>
    </recommendedName>
</protein>
<feature type="region of interest" description="Disordered" evidence="4">
    <location>
        <begin position="83"/>
        <end position="102"/>
    </location>
</feature>
<keyword evidence="3" id="KW-0411">Iron-sulfur</keyword>
<dbReference type="FunFam" id="3.40.30.10:FF:000093">
    <property type="entry name" value="Glutaredoxin 2"/>
    <property type="match status" value="1"/>
</dbReference>
<dbReference type="SUPFAM" id="SSF52833">
    <property type="entry name" value="Thioredoxin-like"/>
    <property type="match status" value="1"/>
</dbReference>
<dbReference type="GO" id="GO:0034599">
    <property type="term" value="P:cellular response to oxidative stress"/>
    <property type="evidence" value="ECO:0007669"/>
    <property type="project" value="TreeGrafter"/>
</dbReference>
<feature type="region of interest" description="Disordered" evidence="4">
    <location>
        <begin position="107"/>
        <end position="131"/>
    </location>
</feature>
<accession>I6NDD2</accession>
<dbReference type="InterPro" id="IPR011899">
    <property type="entry name" value="Glutaredoxin_euk/vir"/>
</dbReference>
<sequence length="248" mass="27709">MIEGSCCLIRTVMSLSNSPMSVKKHSRFLTKKAGRILLVTTVLFIVSFLLFQHSTTGNSLFNSPFPGEGRKQPKRPIAEEDIATEANSNKDGQISNRKNDHVVDVTTVNDKAKKPSSNQPNIAEDSSDNIGYNPADRYQKILDMAPVIIFSKTTCPYSLKLKSLLTQNYQFTPDYVVIELDLEKRTKELQFYISQQTGRKTVPNLLVNGKSMGGHDEISALHSKGELLKSIEDWSDKKVTVTPKQKST</sequence>